<dbReference type="OrthoDB" id="275301at2759"/>
<dbReference type="InterPro" id="IPR025136">
    <property type="entry name" value="MAP3K_TRAF-bd"/>
</dbReference>
<dbReference type="AlphaFoldDB" id="A0A8K0PB31"/>
<reference evidence="8" key="2">
    <citation type="submission" date="2017-10" db="EMBL/GenBank/DDBJ databases">
        <title>Ladona fulva Genome sequencing and assembly.</title>
        <authorList>
            <person name="Murali S."/>
            <person name="Richards S."/>
            <person name="Bandaranaike D."/>
            <person name="Bellair M."/>
            <person name="Blankenburg K."/>
            <person name="Chao H."/>
            <person name="Dinh H."/>
            <person name="Doddapaneni H."/>
            <person name="Dugan-Rocha S."/>
            <person name="Elkadiri S."/>
            <person name="Gnanaolivu R."/>
            <person name="Hernandez B."/>
            <person name="Skinner E."/>
            <person name="Javaid M."/>
            <person name="Lee S."/>
            <person name="Li M."/>
            <person name="Ming W."/>
            <person name="Munidasa M."/>
            <person name="Muniz J."/>
            <person name="Nguyen L."/>
            <person name="Hughes D."/>
            <person name="Osuji N."/>
            <person name="Pu L.-L."/>
            <person name="Puazo M."/>
            <person name="Qu C."/>
            <person name="Quiroz J."/>
            <person name="Raj R."/>
            <person name="Weissenberger G."/>
            <person name="Xin Y."/>
            <person name="Zou X."/>
            <person name="Han Y."/>
            <person name="Worley K."/>
            <person name="Muzny D."/>
            <person name="Gibbs R."/>
        </authorList>
    </citation>
    <scope>NUCLEOTIDE SEQUENCE</scope>
    <source>
        <strain evidence="8">Sampled in the wild</strain>
    </source>
</reference>
<keyword evidence="5" id="KW-0067">ATP-binding</keyword>
<dbReference type="Pfam" id="PF20309">
    <property type="entry name" value="DRHyd-ASK"/>
    <property type="match status" value="1"/>
</dbReference>
<evidence type="ECO:0000256" key="1">
    <source>
        <dbReference type="ARBA" id="ARBA00022527"/>
    </source>
</evidence>
<dbReference type="Pfam" id="PF13281">
    <property type="entry name" value="MAP3K_TRAF_bd"/>
    <property type="match status" value="1"/>
</dbReference>
<keyword evidence="3" id="KW-0547">Nucleotide-binding</keyword>
<evidence type="ECO:0000259" key="6">
    <source>
        <dbReference type="Pfam" id="PF13281"/>
    </source>
</evidence>
<evidence type="ECO:0000259" key="7">
    <source>
        <dbReference type="Pfam" id="PF20309"/>
    </source>
</evidence>
<sequence length="141" mass="15943">MWTSPYNPNRHGVTSQFEKLDFGETNVLDTFYNADVAVVDLSIQLQQSALFYHLGVRESFGMKENILLYHDHDSEATLRLKLSCGSYTFISYRVMECGTCVTTAPTALSVVANEEGRPVNPNKQHLTLRLKKLLQDVEVQS</sequence>
<dbReference type="PANTHER" id="PTHR11584:SF394">
    <property type="entry name" value="APOPTOTIC SIGNAL-REGULATING KINASE 1, ISOFORM C"/>
    <property type="match status" value="1"/>
</dbReference>
<evidence type="ECO:0000256" key="3">
    <source>
        <dbReference type="ARBA" id="ARBA00022741"/>
    </source>
</evidence>
<accession>A0A8K0PB31</accession>
<dbReference type="GO" id="GO:0004674">
    <property type="term" value="F:protein serine/threonine kinase activity"/>
    <property type="evidence" value="ECO:0007669"/>
    <property type="project" value="UniProtKB-KW"/>
</dbReference>
<evidence type="ECO:0000256" key="4">
    <source>
        <dbReference type="ARBA" id="ARBA00022777"/>
    </source>
</evidence>
<comment type="caution">
    <text evidence="8">The sequence shown here is derived from an EMBL/GenBank/DDBJ whole genome shotgun (WGS) entry which is preliminary data.</text>
</comment>
<evidence type="ECO:0000256" key="5">
    <source>
        <dbReference type="ARBA" id="ARBA00022840"/>
    </source>
</evidence>
<proteinExistence type="predicted"/>
<feature type="domain" description="MAP3K deoxyribohydrolase" evidence="7">
    <location>
        <begin position="16"/>
        <end position="35"/>
    </location>
</feature>
<organism evidence="8 9">
    <name type="scientific">Ladona fulva</name>
    <name type="common">Scarce chaser dragonfly</name>
    <name type="synonym">Libellula fulva</name>
    <dbReference type="NCBI Taxonomy" id="123851"/>
    <lineage>
        <taxon>Eukaryota</taxon>
        <taxon>Metazoa</taxon>
        <taxon>Ecdysozoa</taxon>
        <taxon>Arthropoda</taxon>
        <taxon>Hexapoda</taxon>
        <taxon>Insecta</taxon>
        <taxon>Pterygota</taxon>
        <taxon>Palaeoptera</taxon>
        <taxon>Odonata</taxon>
        <taxon>Epiprocta</taxon>
        <taxon>Anisoptera</taxon>
        <taxon>Libelluloidea</taxon>
        <taxon>Libellulidae</taxon>
        <taxon>Ladona</taxon>
    </lineage>
</organism>
<protein>
    <submittedName>
        <fullName evidence="8">Uncharacterized protein</fullName>
    </submittedName>
</protein>
<gene>
    <name evidence="8" type="ORF">J437_LFUL002900</name>
</gene>
<dbReference type="PANTHER" id="PTHR11584">
    <property type="entry name" value="SERINE/THREONINE PROTEIN KINASE"/>
    <property type="match status" value="1"/>
</dbReference>
<keyword evidence="2" id="KW-0808">Transferase</keyword>
<feature type="non-terminal residue" evidence="8">
    <location>
        <position position="1"/>
    </location>
</feature>
<name>A0A8K0PB31_LADFU</name>
<dbReference type="InterPro" id="IPR046872">
    <property type="entry name" value="DRHyd-ASK"/>
</dbReference>
<dbReference type="Proteomes" id="UP000792457">
    <property type="component" value="Unassembled WGS sequence"/>
</dbReference>
<keyword evidence="4" id="KW-0418">Kinase</keyword>
<keyword evidence="1" id="KW-0723">Serine/threonine-protein kinase</keyword>
<evidence type="ECO:0000256" key="2">
    <source>
        <dbReference type="ARBA" id="ARBA00022679"/>
    </source>
</evidence>
<evidence type="ECO:0000313" key="9">
    <source>
        <dbReference type="Proteomes" id="UP000792457"/>
    </source>
</evidence>
<reference evidence="8" key="1">
    <citation type="submission" date="2013-04" db="EMBL/GenBank/DDBJ databases">
        <authorList>
            <person name="Qu J."/>
            <person name="Murali S.C."/>
            <person name="Bandaranaike D."/>
            <person name="Bellair M."/>
            <person name="Blankenburg K."/>
            <person name="Chao H."/>
            <person name="Dinh H."/>
            <person name="Doddapaneni H."/>
            <person name="Downs B."/>
            <person name="Dugan-Rocha S."/>
            <person name="Elkadiri S."/>
            <person name="Gnanaolivu R.D."/>
            <person name="Hernandez B."/>
            <person name="Javaid M."/>
            <person name="Jayaseelan J.C."/>
            <person name="Lee S."/>
            <person name="Li M."/>
            <person name="Ming W."/>
            <person name="Munidasa M."/>
            <person name="Muniz J."/>
            <person name="Nguyen L."/>
            <person name="Ongeri F."/>
            <person name="Osuji N."/>
            <person name="Pu L.-L."/>
            <person name="Puazo M."/>
            <person name="Qu C."/>
            <person name="Quiroz J."/>
            <person name="Raj R."/>
            <person name="Weissenberger G."/>
            <person name="Xin Y."/>
            <person name="Zou X."/>
            <person name="Han Y."/>
            <person name="Richards S."/>
            <person name="Worley K."/>
            <person name="Muzny D."/>
            <person name="Gibbs R."/>
        </authorList>
    </citation>
    <scope>NUCLEOTIDE SEQUENCE</scope>
    <source>
        <strain evidence="8">Sampled in the wild</strain>
    </source>
</reference>
<keyword evidence="9" id="KW-1185">Reference proteome</keyword>
<feature type="domain" description="MAP3K TRAFs-binding" evidence="6">
    <location>
        <begin position="50"/>
        <end position="141"/>
    </location>
</feature>
<evidence type="ECO:0000313" key="8">
    <source>
        <dbReference type="EMBL" id="KAG8238443.1"/>
    </source>
</evidence>
<dbReference type="GO" id="GO:0005524">
    <property type="term" value="F:ATP binding"/>
    <property type="evidence" value="ECO:0007669"/>
    <property type="project" value="UniProtKB-KW"/>
</dbReference>
<dbReference type="EMBL" id="KZ309354">
    <property type="protein sequence ID" value="KAG8238443.1"/>
    <property type="molecule type" value="Genomic_DNA"/>
</dbReference>